<name>A0A1V1PIG0_9BACT</name>
<organism evidence="1 2">
    <name type="scientific">Candidatus Magnetoglobus multicellularis str. Araruama</name>
    <dbReference type="NCBI Taxonomy" id="890399"/>
    <lineage>
        <taxon>Bacteria</taxon>
        <taxon>Pseudomonadati</taxon>
        <taxon>Thermodesulfobacteriota</taxon>
        <taxon>Desulfobacteria</taxon>
        <taxon>Desulfobacterales</taxon>
        <taxon>Desulfobacteraceae</taxon>
        <taxon>Candidatus Magnetoglobus</taxon>
    </lineage>
</organism>
<dbReference type="Proteomes" id="UP000189670">
    <property type="component" value="Unassembled WGS sequence"/>
</dbReference>
<dbReference type="EMBL" id="ATBP01000001">
    <property type="protein sequence ID" value="ETR74692.1"/>
    <property type="molecule type" value="Genomic_DNA"/>
</dbReference>
<gene>
    <name evidence="1" type="ORF">OMM_00023</name>
</gene>
<reference evidence="2" key="1">
    <citation type="submission" date="2012-11" db="EMBL/GenBank/DDBJ databases">
        <authorList>
            <person name="Lucero-Rivera Y.E."/>
            <person name="Tovar-Ramirez D."/>
        </authorList>
    </citation>
    <scope>NUCLEOTIDE SEQUENCE [LARGE SCALE GENOMIC DNA]</scope>
    <source>
        <strain evidence="2">Araruama</strain>
    </source>
</reference>
<sequence length="178" mass="21347">MEEAMRNAHLFKSFNKTQITHMYQAADMAEEIVSNAYQLSSLHWQKTPYDIKTLVELNKEEVMDVPYAQLIRYQARKKRSELNSARFDFYKICVQDHNILSAYHSYKGLKLFPFFLYIMTHELIHIVRFSRFLHLFHATEQERKIEEKKVHCKTREILKTVRMPSLNPVLDFKGWQMG</sequence>
<protein>
    <submittedName>
        <fullName evidence="1">Cytoplasmic protein</fullName>
    </submittedName>
</protein>
<evidence type="ECO:0000313" key="1">
    <source>
        <dbReference type="EMBL" id="ETR74692.1"/>
    </source>
</evidence>
<dbReference type="AlphaFoldDB" id="A0A1V1PIG0"/>
<comment type="caution">
    <text evidence="1">The sequence shown here is derived from an EMBL/GenBank/DDBJ whole genome shotgun (WGS) entry which is preliminary data.</text>
</comment>
<evidence type="ECO:0000313" key="2">
    <source>
        <dbReference type="Proteomes" id="UP000189670"/>
    </source>
</evidence>
<proteinExistence type="predicted"/>
<accession>A0A1V1PIG0</accession>